<dbReference type="Gene3D" id="1.20.120.430">
    <property type="entry name" value="tRNA modification GTPase MnmE domain 2"/>
    <property type="match status" value="1"/>
</dbReference>
<evidence type="ECO:0000313" key="10">
    <source>
        <dbReference type="EMBL" id="GGF75683.1"/>
    </source>
</evidence>
<dbReference type="EC" id="3.6.-.-" evidence="8"/>
<feature type="binding site" evidence="8">
    <location>
        <position position="248"/>
    </location>
    <ligand>
        <name>K(+)</name>
        <dbReference type="ChEBI" id="CHEBI:29103"/>
    </ligand>
</feature>
<dbReference type="Pfam" id="PF10396">
    <property type="entry name" value="TrmE_N"/>
    <property type="match status" value="1"/>
</dbReference>
<comment type="function">
    <text evidence="8">Exhibits a very high intrinsic GTPase hydrolysis rate. Involved in the addition of a carboxymethylaminomethyl (cmnm) group at the wobble position (U34) of certain tRNAs, forming tRNA-cmnm(5)s(2)U34.</text>
</comment>
<feature type="binding site" evidence="8">
    <location>
        <position position="82"/>
    </location>
    <ligand>
        <name>(6S)-5-formyl-5,6,7,8-tetrahydrofolate</name>
        <dbReference type="ChEBI" id="CHEBI:57457"/>
    </ligand>
</feature>
<dbReference type="InterPro" id="IPR027368">
    <property type="entry name" value="MnmE_dom2"/>
</dbReference>
<sequence length="437" mass="45427">MPRSSDTIFALSSGRLPSGVALVRVSGRDARQAALSLAGVVPPARVARYAALRHPESGDLLDRALVLFFPGPRSATGEDLVELHLHGGPAVVAAVLGALGELPGFRPALPGEYTRRAHANGKMDLAEVEGLADLIAAESEAQRRQALAQSAGALSRAVAGWRERLIRALALVEATIDFSDEADVPEDLTGPALNETRLLRAELAAAIADAARGERVRDGLAIAIAGPPNAGKSTLLNRLAGREAAIVSAIPGTTRDVLEVHLQLAGQAVTLIDTAGLRETDDVVEAEGVRRARARAAAADLVLWLSDTGAPPPDDLPGALVVRTKVDAGTQDGAGEGDGFAISAITGEGLEELIAEIERRAASLGGGEPALVTRARQRHALAEALAELDLALSIASGDEDLLAEHLRLAARALDQVVGRVDVEDVLDALFRTFCIGK</sequence>
<dbReference type="RefSeq" id="WP_188581777.1">
    <property type="nucleotide sequence ID" value="NZ_BMCT01000006.1"/>
</dbReference>
<dbReference type="NCBIfam" id="NF003661">
    <property type="entry name" value="PRK05291.1-3"/>
    <property type="match status" value="1"/>
</dbReference>
<dbReference type="Gene3D" id="3.30.1360.120">
    <property type="entry name" value="Probable tRNA modification gtpase trme, domain 1"/>
    <property type="match status" value="1"/>
</dbReference>
<evidence type="ECO:0000256" key="3">
    <source>
        <dbReference type="ARBA" id="ARBA00022741"/>
    </source>
</evidence>
<dbReference type="GO" id="GO:0005525">
    <property type="term" value="F:GTP binding"/>
    <property type="evidence" value="ECO:0007669"/>
    <property type="project" value="UniProtKB-UniRule"/>
</dbReference>
<dbReference type="FunFam" id="3.30.1360.120:FF:000007">
    <property type="entry name" value="tRNA modification GTPase GTPBP3, mitochondrial"/>
    <property type="match status" value="1"/>
</dbReference>
<keyword evidence="5 8" id="KW-0460">Magnesium</keyword>
<comment type="subcellular location">
    <subcellularLocation>
        <location evidence="8">Cytoplasm</location>
    </subcellularLocation>
</comment>
<feature type="binding site" evidence="8">
    <location>
        <position position="233"/>
    </location>
    <ligand>
        <name>Mg(2+)</name>
        <dbReference type="ChEBI" id="CHEBI:18420"/>
    </ligand>
</feature>
<dbReference type="InterPro" id="IPR018948">
    <property type="entry name" value="GTP-bd_TrmE_N"/>
</dbReference>
<dbReference type="AlphaFoldDB" id="A0A917C7C7"/>
<dbReference type="PROSITE" id="PS51709">
    <property type="entry name" value="G_TRME"/>
    <property type="match status" value="1"/>
</dbReference>
<reference evidence="10" key="2">
    <citation type="submission" date="2020-09" db="EMBL/GenBank/DDBJ databases">
        <authorList>
            <person name="Sun Q."/>
            <person name="Sedlacek I."/>
        </authorList>
    </citation>
    <scope>NUCLEOTIDE SEQUENCE</scope>
    <source>
        <strain evidence="10">CCM 7897</strain>
    </source>
</reference>
<dbReference type="NCBIfam" id="TIGR00231">
    <property type="entry name" value="small_GTP"/>
    <property type="match status" value="1"/>
</dbReference>
<feature type="domain" description="TrmE-type G" evidence="9">
    <location>
        <begin position="219"/>
        <end position="362"/>
    </location>
</feature>
<dbReference type="InterPro" id="IPR004520">
    <property type="entry name" value="GTPase_MnmE"/>
</dbReference>
<dbReference type="InterPro" id="IPR006073">
    <property type="entry name" value="GTP-bd"/>
</dbReference>
<reference evidence="10" key="1">
    <citation type="journal article" date="2014" name="Int. J. Syst. Evol. Microbiol.">
        <title>Complete genome sequence of Corynebacterium casei LMG S-19264T (=DSM 44701T), isolated from a smear-ripened cheese.</title>
        <authorList>
            <consortium name="US DOE Joint Genome Institute (JGI-PGF)"/>
            <person name="Walter F."/>
            <person name="Albersmeier A."/>
            <person name="Kalinowski J."/>
            <person name="Ruckert C."/>
        </authorList>
    </citation>
    <scope>NUCLEOTIDE SEQUENCE</scope>
    <source>
        <strain evidence="10">CCM 7897</strain>
    </source>
</reference>
<keyword evidence="8" id="KW-0963">Cytoplasm</keyword>
<dbReference type="Proteomes" id="UP000606044">
    <property type="component" value="Unassembled WGS sequence"/>
</dbReference>
<keyword evidence="8" id="KW-0479">Metal-binding</keyword>
<dbReference type="EMBL" id="BMCT01000006">
    <property type="protein sequence ID" value="GGF75683.1"/>
    <property type="molecule type" value="Genomic_DNA"/>
</dbReference>
<evidence type="ECO:0000256" key="2">
    <source>
        <dbReference type="ARBA" id="ARBA00022694"/>
    </source>
</evidence>
<feature type="binding site" evidence="8">
    <location>
        <begin position="229"/>
        <end position="234"/>
    </location>
    <ligand>
        <name>GTP</name>
        <dbReference type="ChEBI" id="CHEBI:37565"/>
    </ligand>
</feature>
<dbReference type="GO" id="GO:0003924">
    <property type="term" value="F:GTPase activity"/>
    <property type="evidence" value="ECO:0007669"/>
    <property type="project" value="UniProtKB-UniRule"/>
</dbReference>
<evidence type="ECO:0000256" key="4">
    <source>
        <dbReference type="ARBA" id="ARBA00022801"/>
    </source>
</evidence>
<feature type="binding site" evidence="8">
    <location>
        <begin position="273"/>
        <end position="276"/>
    </location>
    <ligand>
        <name>GTP</name>
        <dbReference type="ChEBI" id="CHEBI:37565"/>
    </ligand>
</feature>
<dbReference type="SUPFAM" id="SSF116878">
    <property type="entry name" value="TrmE connector domain"/>
    <property type="match status" value="1"/>
</dbReference>
<feature type="binding site" evidence="8">
    <location>
        <position position="229"/>
    </location>
    <ligand>
        <name>K(+)</name>
        <dbReference type="ChEBI" id="CHEBI:29103"/>
    </ligand>
</feature>
<feature type="binding site" evidence="8">
    <location>
        <position position="122"/>
    </location>
    <ligand>
        <name>(6S)-5-formyl-5,6,7,8-tetrahydrofolate</name>
        <dbReference type="ChEBI" id="CHEBI:57457"/>
    </ligand>
</feature>
<keyword evidence="3 8" id="KW-0547">Nucleotide-binding</keyword>
<comment type="caution">
    <text evidence="8">Lacks conserved residue(s) required for the propagation of feature annotation.</text>
</comment>
<proteinExistence type="inferred from homology"/>
<dbReference type="InterPro" id="IPR005225">
    <property type="entry name" value="Small_GTP-bd"/>
</dbReference>
<accession>A0A917C7C7</accession>
<keyword evidence="7 8" id="KW-0342">GTP-binding</keyword>
<keyword evidence="6 8" id="KW-0630">Potassium</keyword>
<comment type="subunit">
    <text evidence="8">Homodimer. Heterotetramer of two MnmE and two MnmG subunits.</text>
</comment>
<dbReference type="GO" id="GO:0002098">
    <property type="term" value="P:tRNA wobble uridine modification"/>
    <property type="evidence" value="ECO:0007669"/>
    <property type="project" value="TreeGrafter"/>
</dbReference>
<dbReference type="CDD" id="cd14858">
    <property type="entry name" value="TrmE_N"/>
    <property type="match status" value="1"/>
</dbReference>
<evidence type="ECO:0000259" key="9">
    <source>
        <dbReference type="PROSITE" id="PS51709"/>
    </source>
</evidence>
<dbReference type="GO" id="GO:0030488">
    <property type="term" value="P:tRNA methylation"/>
    <property type="evidence" value="ECO:0007669"/>
    <property type="project" value="TreeGrafter"/>
</dbReference>
<organism evidence="10 11">
    <name type="scientific">Azorhizobium oxalatiphilum</name>
    <dbReference type="NCBI Taxonomy" id="980631"/>
    <lineage>
        <taxon>Bacteria</taxon>
        <taxon>Pseudomonadati</taxon>
        <taxon>Pseudomonadota</taxon>
        <taxon>Alphaproteobacteria</taxon>
        <taxon>Hyphomicrobiales</taxon>
        <taxon>Xanthobacteraceae</taxon>
        <taxon>Azorhizobium</taxon>
    </lineage>
</organism>
<evidence type="ECO:0000256" key="5">
    <source>
        <dbReference type="ARBA" id="ARBA00022842"/>
    </source>
</evidence>
<evidence type="ECO:0000256" key="7">
    <source>
        <dbReference type="ARBA" id="ARBA00023134"/>
    </source>
</evidence>
<gene>
    <name evidence="8 10" type="primary">mnmE</name>
    <name evidence="8" type="synonym">trmE</name>
    <name evidence="10" type="ORF">GCM10007301_39500</name>
</gene>
<dbReference type="InterPro" id="IPR025867">
    <property type="entry name" value="MnmE_helical"/>
</dbReference>
<comment type="similarity">
    <text evidence="1 8">Belongs to the TRAFAC class TrmE-Era-EngA-EngB-Septin-like GTPase superfamily. TrmE GTPase family.</text>
</comment>
<feature type="binding site" evidence="8">
    <location>
        <position position="250"/>
    </location>
    <ligand>
        <name>K(+)</name>
        <dbReference type="ChEBI" id="CHEBI:29103"/>
    </ligand>
</feature>
<dbReference type="InterPro" id="IPR031168">
    <property type="entry name" value="G_TrmE"/>
</dbReference>
<dbReference type="GO" id="GO:0046872">
    <property type="term" value="F:metal ion binding"/>
    <property type="evidence" value="ECO:0007669"/>
    <property type="project" value="UniProtKB-KW"/>
</dbReference>
<feature type="binding site" evidence="8">
    <location>
        <begin position="248"/>
        <end position="254"/>
    </location>
    <ligand>
        <name>GTP</name>
        <dbReference type="ChEBI" id="CHEBI:37565"/>
    </ligand>
</feature>
<evidence type="ECO:0000256" key="8">
    <source>
        <dbReference type="HAMAP-Rule" id="MF_00379"/>
    </source>
</evidence>
<dbReference type="CDD" id="cd04164">
    <property type="entry name" value="trmE"/>
    <property type="match status" value="1"/>
</dbReference>
<dbReference type="InterPro" id="IPR027417">
    <property type="entry name" value="P-loop_NTPase"/>
</dbReference>
<dbReference type="Pfam" id="PF12631">
    <property type="entry name" value="MnmE_helical"/>
    <property type="match status" value="1"/>
</dbReference>
<dbReference type="Gene3D" id="3.40.50.300">
    <property type="entry name" value="P-loop containing nucleotide triphosphate hydrolases"/>
    <property type="match status" value="1"/>
</dbReference>
<feature type="binding site" evidence="8">
    <location>
        <position position="254"/>
    </location>
    <ligand>
        <name>Mg(2+)</name>
        <dbReference type="ChEBI" id="CHEBI:18420"/>
    </ligand>
</feature>
<keyword evidence="2 8" id="KW-0819">tRNA processing</keyword>
<dbReference type="SUPFAM" id="SSF52540">
    <property type="entry name" value="P-loop containing nucleoside triphosphate hydrolases"/>
    <property type="match status" value="1"/>
</dbReference>
<dbReference type="HAMAP" id="MF_00379">
    <property type="entry name" value="GTPase_MnmE"/>
    <property type="match status" value="1"/>
</dbReference>
<comment type="caution">
    <text evidence="10">The sequence shown here is derived from an EMBL/GenBank/DDBJ whole genome shotgun (WGS) entry which is preliminary data.</text>
</comment>
<dbReference type="PANTHER" id="PTHR42714">
    <property type="entry name" value="TRNA MODIFICATION GTPASE GTPBP3"/>
    <property type="match status" value="1"/>
</dbReference>
<protein>
    <recommendedName>
        <fullName evidence="8">tRNA modification GTPase MnmE</fullName>
        <ecNumber evidence="8">3.6.-.-</ecNumber>
    </recommendedName>
</protein>
<feature type="binding site" evidence="8">
    <location>
        <position position="253"/>
    </location>
    <ligand>
        <name>K(+)</name>
        <dbReference type="ChEBI" id="CHEBI:29103"/>
    </ligand>
</feature>
<dbReference type="Pfam" id="PF01926">
    <property type="entry name" value="MMR_HSR1"/>
    <property type="match status" value="1"/>
</dbReference>
<feature type="binding site" evidence="8">
    <location>
        <position position="24"/>
    </location>
    <ligand>
        <name>(6S)-5-formyl-5,6,7,8-tetrahydrofolate</name>
        <dbReference type="ChEBI" id="CHEBI:57457"/>
    </ligand>
</feature>
<dbReference type="PANTHER" id="PTHR42714:SF2">
    <property type="entry name" value="TRNA MODIFICATION GTPASE GTPBP3, MITOCHONDRIAL"/>
    <property type="match status" value="1"/>
</dbReference>
<evidence type="ECO:0000256" key="6">
    <source>
        <dbReference type="ARBA" id="ARBA00022958"/>
    </source>
</evidence>
<name>A0A917C7C7_9HYPH</name>
<evidence type="ECO:0000313" key="11">
    <source>
        <dbReference type="Proteomes" id="UP000606044"/>
    </source>
</evidence>
<keyword evidence="11" id="KW-1185">Reference proteome</keyword>
<keyword evidence="4 8" id="KW-0378">Hydrolase</keyword>
<dbReference type="GO" id="GO:0005737">
    <property type="term" value="C:cytoplasm"/>
    <property type="evidence" value="ECO:0007669"/>
    <property type="project" value="UniProtKB-SubCell"/>
</dbReference>
<feature type="binding site" evidence="8">
    <location>
        <position position="437"/>
    </location>
    <ligand>
        <name>(6S)-5-formyl-5,6,7,8-tetrahydrofolate</name>
        <dbReference type="ChEBI" id="CHEBI:57457"/>
    </ligand>
</feature>
<evidence type="ECO:0000256" key="1">
    <source>
        <dbReference type="ARBA" id="ARBA00011043"/>
    </source>
</evidence>
<dbReference type="InterPro" id="IPR027266">
    <property type="entry name" value="TrmE/GcvT-like"/>
</dbReference>
<comment type="cofactor">
    <cofactor evidence="8">
        <name>K(+)</name>
        <dbReference type="ChEBI" id="CHEBI:29103"/>
    </cofactor>
    <text evidence="8">Binds 1 potassium ion per subunit.</text>
</comment>